<evidence type="ECO:0008006" key="2">
    <source>
        <dbReference type="Google" id="ProtNLM"/>
    </source>
</evidence>
<protein>
    <recommendedName>
        <fullName evidence="2">Sb8</fullName>
    </recommendedName>
</protein>
<dbReference type="RefSeq" id="WP_038223380.1">
    <property type="nucleotide sequence ID" value="NZ_CAWLWD010000140.1"/>
</dbReference>
<reference evidence="1" key="1">
    <citation type="submission" date="2013-07" db="EMBL/GenBank/DDBJ databases">
        <title>Sub-species coevolution in mutualistic symbiosis.</title>
        <authorList>
            <person name="Murfin K."/>
            <person name="Klassen J."/>
            <person name="Lee M."/>
            <person name="Forst S."/>
            <person name="Stock P."/>
            <person name="Goodrich-Blair H."/>
        </authorList>
    </citation>
    <scope>NUCLEOTIDE SEQUENCE [LARGE SCALE GENOMIC DNA]</scope>
    <source>
        <strain evidence="1">Feltiae Moldova</strain>
    </source>
</reference>
<dbReference type="InterPro" id="IPR021146">
    <property type="entry name" value="Phage_gp6-like_head-tail"/>
</dbReference>
<gene>
    <name evidence="1" type="ORF">XBFM1_1580009</name>
</gene>
<organism evidence="1">
    <name type="scientific">Xenorhabdus bovienii str. feltiae Moldova</name>
    <dbReference type="NCBI Taxonomy" id="1398200"/>
    <lineage>
        <taxon>Bacteria</taxon>
        <taxon>Pseudomonadati</taxon>
        <taxon>Pseudomonadota</taxon>
        <taxon>Gammaproteobacteria</taxon>
        <taxon>Enterobacterales</taxon>
        <taxon>Morganellaceae</taxon>
        <taxon>Xenorhabdus</taxon>
    </lineage>
</organism>
<dbReference type="HOGENOM" id="CLU_085951_3_2_6"/>
<proteinExistence type="predicted"/>
<dbReference type="EMBL" id="CBSV010000066">
    <property type="protein sequence ID" value="CDH00367.1"/>
    <property type="molecule type" value="Genomic_DNA"/>
</dbReference>
<accession>A0A077NDS8</accession>
<dbReference type="Pfam" id="PF05135">
    <property type="entry name" value="Phage_connect_1"/>
    <property type="match status" value="1"/>
</dbReference>
<evidence type="ECO:0000313" key="1">
    <source>
        <dbReference type="EMBL" id="CDH00367.1"/>
    </source>
</evidence>
<name>A0A077NDS8_XENBV</name>
<sequence length="108" mass="12275">MPLPTIEELRLQCRIDETQDDELLLTYLTVATEKAENYLNRKLYDEKVPDDDPDGMLITPLIKLALMLAVGFWYEHREPNVLASGFKELLNDYRIRPVGGQHAGGTAS</sequence>
<dbReference type="NCBIfam" id="TIGR01560">
    <property type="entry name" value="put_DNA_pack"/>
    <property type="match status" value="1"/>
</dbReference>
<dbReference type="Proteomes" id="UP000028487">
    <property type="component" value="Unassembled WGS sequence"/>
</dbReference>
<comment type="caution">
    <text evidence="1">The sequence shown here is derived from an EMBL/GenBank/DDBJ whole genome shotgun (WGS) entry which is preliminary data.</text>
</comment>
<dbReference type="InterPro" id="IPR006450">
    <property type="entry name" value="Phage_HK97_gp6-like"/>
</dbReference>
<dbReference type="Gene3D" id="1.10.3230.30">
    <property type="entry name" value="Phage gp6-like head-tail connector protein"/>
    <property type="match status" value="1"/>
</dbReference>
<dbReference type="CDD" id="cd08054">
    <property type="entry name" value="gp6"/>
    <property type="match status" value="1"/>
</dbReference>
<dbReference type="AlphaFoldDB" id="A0A077NDS8"/>